<evidence type="ECO:0000256" key="1">
    <source>
        <dbReference type="ARBA" id="ARBA00004141"/>
    </source>
</evidence>
<comment type="similarity">
    <text evidence="2">Belongs to the dpy-19 family.</text>
</comment>
<keyword evidence="7 8" id="KW-0472">Membrane</keyword>
<dbReference type="PANTHER" id="PTHR31488">
    <property type="entry name" value="DPY-19-LIKE 1, LIKE (H. SAPIENS)"/>
    <property type="match status" value="1"/>
</dbReference>
<sequence length="263" mass="29980">MRKRRGEKKTRDKRSVKETAQIDEEQQWTPSLGSWAIALAIGACLLHGMHLAALFENDRFFSHLSPLERELSFRTEMGLYYSYYKRIVESPSLLGGVASILHDNLTEYPDTINTLQRFNLYPEVCLSVMFRQYRWCLDLLGMSGMKCFSITRGDGSKVEACNGMGDHMYFYVHMIFGLNGLLASGIALLGTFVSGSVWGGVLSVTTFFYNHGQVSFTMYTTSLASKHESMRHTRLCKISSTFMFRYYACIIIICKTCSIQMAW</sequence>
<feature type="transmembrane region" description="Helical" evidence="8">
    <location>
        <begin position="242"/>
        <end position="262"/>
    </location>
</feature>
<keyword evidence="10" id="KW-1185">Reference proteome</keyword>
<dbReference type="InterPro" id="IPR018732">
    <property type="entry name" value="Dpy-19/Dpy-19-like"/>
</dbReference>
<evidence type="ECO:0000256" key="8">
    <source>
        <dbReference type="SAM" id="Phobius"/>
    </source>
</evidence>
<keyword evidence="5 8" id="KW-0812">Transmembrane</keyword>
<dbReference type="GO" id="GO:0005637">
    <property type="term" value="C:nuclear inner membrane"/>
    <property type="evidence" value="ECO:0007669"/>
    <property type="project" value="TreeGrafter"/>
</dbReference>
<evidence type="ECO:0000256" key="3">
    <source>
        <dbReference type="ARBA" id="ARBA00022676"/>
    </source>
</evidence>
<feature type="non-terminal residue" evidence="9">
    <location>
        <position position="1"/>
    </location>
</feature>
<accession>A0AA35WAP1</accession>
<evidence type="ECO:0000256" key="2">
    <source>
        <dbReference type="ARBA" id="ARBA00008744"/>
    </source>
</evidence>
<gene>
    <name evidence="9" type="ORF">GBAR_LOCUS4646</name>
</gene>
<proteinExistence type="inferred from homology"/>
<evidence type="ECO:0000256" key="6">
    <source>
        <dbReference type="ARBA" id="ARBA00022989"/>
    </source>
</evidence>
<feature type="transmembrane region" description="Helical" evidence="8">
    <location>
        <begin position="198"/>
        <end position="221"/>
    </location>
</feature>
<evidence type="ECO:0000256" key="4">
    <source>
        <dbReference type="ARBA" id="ARBA00022679"/>
    </source>
</evidence>
<evidence type="ECO:0000313" key="9">
    <source>
        <dbReference type="EMBL" id="CAI8006327.1"/>
    </source>
</evidence>
<comment type="caution">
    <text evidence="9">The sequence shown here is derived from an EMBL/GenBank/DDBJ whole genome shotgun (WGS) entry which is preliminary data.</text>
</comment>
<evidence type="ECO:0000313" key="10">
    <source>
        <dbReference type="Proteomes" id="UP001174909"/>
    </source>
</evidence>
<dbReference type="AlphaFoldDB" id="A0AA35WAP1"/>
<protein>
    <submittedName>
        <fullName evidence="9">Probable C-mannosyltransferase DPY19L1</fullName>
    </submittedName>
</protein>
<keyword evidence="6 8" id="KW-1133">Transmembrane helix</keyword>
<dbReference type="PANTHER" id="PTHR31488:SF1">
    <property type="entry name" value="C-MANNOSYLTRANSFERASE DPY19L1"/>
    <property type="match status" value="1"/>
</dbReference>
<name>A0AA35WAP1_GEOBA</name>
<evidence type="ECO:0000256" key="7">
    <source>
        <dbReference type="ARBA" id="ARBA00023136"/>
    </source>
</evidence>
<organism evidence="9 10">
    <name type="scientific">Geodia barretti</name>
    <name type="common">Barrett's horny sponge</name>
    <dbReference type="NCBI Taxonomy" id="519541"/>
    <lineage>
        <taxon>Eukaryota</taxon>
        <taxon>Metazoa</taxon>
        <taxon>Porifera</taxon>
        <taxon>Demospongiae</taxon>
        <taxon>Heteroscleromorpha</taxon>
        <taxon>Tetractinellida</taxon>
        <taxon>Astrophorina</taxon>
        <taxon>Geodiidae</taxon>
        <taxon>Geodia</taxon>
    </lineage>
</organism>
<dbReference type="GO" id="GO:0000030">
    <property type="term" value="F:mannosyltransferase activity"/>
    <property type="evidence" value="ECO:0007669"/>
    <property type="project" value="TreeGrafter"/>
</dbReference>
<dbReference type="Pfam" id="PF10034">
    <property type="entry name" value="Dpy19"/>
    <property type="match status" value="1"/>
</dbReference>
<feature type="transmembrane region" description="Helical" evidence="8">
    <location>
        <begin position="170"/>
        <end position="192"/>
    </location>
</feature>
<keyword evidence="4" id="KW-0808">Transferase</keyword>
<comment type="subcellular location">
    <subcellularLocation>
        <location evidence="1">Membrane</location>
        <topology evidence="1">Multi-pass membrane protein</topology>
    </subcellularLocation>
</comment>
<evidence type="ECO:0000256" key="5">
    <source>
        <dbReference type="ARBA" id="ARBA00022692"/>
    </source>
</evidence>
<dbReference type="EMBL" id="CASHTH010000677">
    <property type="protein sequence ID" value="CAI8006327.1"/>
    <property type="molecule type" value="Genomic_DNA"/>
</dbReference>
<keyword evidence="3" id="KW-0328">Glycosyltransferase</keyword>
<reference evidence="9" key="1">
    <citation type="submission" date="2023-03" db="EMBL/GenBank/DDBJ databases">
        <authorList>
            <person name="Steffen K."/>
            <person name="Cardenas P."/>
        </authorList>
    </citation>
    <scope>NUCLEOTIDE SEQUENCE</scope>
</reference>
<dbReference type="Proteomes" id="UP001174909">
    <property type="component" value="Unassembled WGS sequence"/>
</dbReference>